<dbReference type="EMBL" id="JAVRJZ010000003">
    <property type="protein sequence ID" value="KAK2724258.1"/>
    <property type="molecule type" value="Genomic_DNA"/>
</dbReference>
<dbReference type="SUPFAM" id="SSF51419">
    <property type="entry name" value="PLP-binding barrel"/>
    <property type="match status" value="1"/>
</dbReference>
<comment type="function">
    <text evidence="8">Catalyzes the first and rate-limiting step of polyamine biosynthesis that converts ornithine into putrescine, which is the precursor for the polyamines, spermidine and spermine. Polyamines are essential for cell proliferation and are implicated in cellular processes, ranging from DNA replication to apoptosis.</text>
</comment>
<dbReference type="Pfam" id="PF02784">
    <property type="entry name" value="Orn_Arg_deC_N"/>
    <property type="match status" value="1"/>
</dbReference>
<dbReference type="CDD" id="cd00622">
    <property type="entry name" value="PLPDE_III_ODC"/>
    <property type="match status" value="1"/>
</dbReference>
<dbReference type="EMBL" id="JAVRJZ010000003">
    <property type="protein sequence ID" value="KAK2724256.1"/>
    <property type="molecule type" value="Genomic_DNA"/>
</dbReference>
<comment type="subunit">
    <text evidence="9">Homodimer. Only the dimer is catalytically active, as the active sites are constructed of residues from both monomers.</text>
</comment>
<evidence type="ECO:0000313" key="15">
    <source>
        <dbReference type="EMBL" id="KAK2724256.1"/>
    </source>
</evidence>
<reference evidence="15" key="1">
    <citation type="submission" date="2023-07" db="EMBL/GenBank/DDBJ databases">
        <title>Chromosome-level genome assembly of Artemia franciscana.</title>
        <authorList>
            <person name="Jo E."/>
        </authorList>
    </citation>
    <scope>NUCLEOTIDE SEQUENCE</scope>
    <source>
        <tissue evidence="15">Whole body</tissue>
    </source>
</reference>
<evidence type="ECO:0000256" key="3">
    <source>
        <dbReference type="ARBA" id="ARBA00022898"/>
    </source>
</evidence>
<evidence type="ECO:0000259" key="13">
    <source>
        <dbReference type="Pfam" id="PF00278"/>
    </source>
</evidence>
<dbReference type="InterPro" id="IPR022657">
    <property type="entry name" value="De-COase2_CS"/>
</dbReference>
<sequence>MKPDVFNPVRTSTLDPIYVLQPGCDIINMIREIADSGVQEEAFYVLDVGDIVRKHKEWKLKLPRVTPFYAVKCNDNSTVLQVLASLGANFDCASKAEISKVTGLGVSTDRIIFANPAKQMSHIRYAAASGVRTMTYDNDTELYKIKQVHPDARMVLRIRCDAKKAQCQLGVKFGALPKDAPALIRLAHELGIDLVGISFHVGSGCQEPEVFQRAISTAKDLFEYAATLGFQMNLLDLGGGYSGNRGSSVDDVAKIVNAAIDEFFPETSGVQIIAEPGRYYVASAFTLATRIHGRREVTTEDNPLPSYMYYINDGVYGSFNCLLYDHAVCNSQLMNPKEGPLYKCSIWGPTCDGLDCVAQSVDYPLLEVGDWLVWEDMGAYTMAAAGTFNGFDVAKVFPVAFEHTWRYLKELHPLMEGGFVSDAAVFEMIRNTYKEEEKYASASHPCGLITHSAFNSAASFDTDSTSSLSDAESGVIIDSFGELCYDLEVGAH</sequence>
<dbReference type="InterPro" id="IPR022653">
    <property type="entry name" value="De-COase2_pyr-phos_BS"/>
</dbReference>
<dbReference type="AlphaFoldDB" id="A0AA88LHJ7"/>
<dbReference type="PROSITE" id="PS00879">
    <property type="entry name" value="ODR_DC_2_2"/>
    <property type="match status" value="1"/>
</dbReference>
<evidence type="ECO:0000256" key="12">
    <source>
        <dbReference type="RuleBase" id="RU003737"/>
    </source>
</evidence>
<dbReference type="InterPro" id="IPR029066">
    <property type="entry name" value="PLP-binding_barrel"/>
</dbReference>
<dbReference type="GO" id="GO:0004586">
    <property type="term" value="F:ornithine decarboxylase activity"/>
    <property type="evidence" value="ECO:0007669"/>
    <property type="project" value="UniProtKB-EC"/>
</dbReference>
<evidence type="ECO:0000256" key="11">
    <source>
        <dbReference type="PIRSR" id="PIRSR600183-50"/>
    </source>
</evidence>
<dbReference type="Gene3D" id="3.20.20.10">
    <property type="entry name" value="Alanine racemase"/>
    <property type="match status" value="1"/>
</dbReference>
<evidence type="ECO:0000256" key="10">
    <source>
        <dbReference type="ARBA" id="ARBA00049127"/>
    </source>
</evidence>
<evidence type="ECO:0000313" key="16">
    <source>
        <dbReference type="Proteomes" id="UP001187531"/>
    </source>
</evidence>
<evidence type="ECO:0000256" key="1">
    <source>
        <dbReference type="ARBA" id="ARBA00001933"/>
    </source>
</evidence>
<organism evidence="15 16">
    <name type="scientific">Artemia franciscana</name>
    <name type="common">Brine shrimp</name>
    <name type="synonym">Artemia sanfranciscana</name>
    <dbReference type="NCBI Taxonomy" id="6661"/>
    <lineage>
        <taxon>Eukaryota</taxon>
        <taxon>Metazoa</taxon>
        <taxon>Ecdysozoa</taxon>
        <taxon>Arthropoda</taxon>
        <taxon>Crustacea</taxon>
        <taxon>Branchiopoda</taxon>
        <taxon>Anostraca</taxon>
        <taxon>Artemiidae</taxon>
        <taxon>Artemia</taxon>
    </lineage>
</organism>
<evidence type="ECO:0000259" key="14">
    <source>
        <dbReference type="Pfam" id="PF02784"/>
    </source>
</evidence>
<dbReference type="EMBL" id="JAVRJZ010000003">
    <property type="protein sequence ID" value="KAK2724255.1"/>
    <property type="molecule type" value="Genomic_DNA"/>
</dbReference>
<feature type="modified residue" description="N6-(pyridoxal phosphate)lysine" evidence="11">
    <location>
        <position position="72"/>
    </location>
</feature>
<dbReference type="PRINTS" id="PR01179">
    <property type="entry name" value="ODADCRBXLASE"/>
</dbReference>
<dbReference type="PROSITE" id="PS00878">
    <property type="entry name" value="ODR_DC_2_1"/>
    <property type="match status" value="1"/>
</dbReference>
<comment type="pathway">
    <text evidence="6">Amine and polyamine biosynthesis; putrescine biosynthesis via L-ornithine pathway; putrescine from L-ornithine: step 1/1.</text>
</comment>
<evidence type="ECO:0000256" key="4">
    <source>
        <dbReference type="ARBA" id="ARBA00023115"/>
    </source>
</evidence>
<evidence type="ECO:0000256" key="7">
    <source>
        <dbReference type="ARBA" id="ARBA00034138"/>
    </source>
</evidence>
<comment type="similarity">
    <text evidence="2 12">Belongs to the Orn/Lys/Arg decarboxylase class-II family.</text>
</comment>
<dbReference type="InterPro" id="IPR000183">
    <property type="entry name" value="Orn/DAP/Arg_de-COase"/>
</dbReference>
<dbReference type="PANTHER" id="PTHR11482:SF6">
    <property type="entry name" value="ORNITHINE DECARBOXYLASE 1-RELATED"/>
    <property type="match status" value="1"/>
</dbReference>
<dbReference type="EMBL" id="JAVRJZ010000003">
    <property type="protein sequence ID" value="KAK2724254.1"/>
    <property type="molecule type" value="Genomic_DNA"/>
</dbReference>
<dbReference type="PRINTS" id="PR01182">
    <property type="entry name" value="ORNDCRBXLASE"/>
</dbReference>
<protein>
    <recommendedName>
        <fullName evidence="7">ornithine decarboxylase</fullName>
        <ecNumber evidence="7">4.1.1.17</ecNumber>
    </recommendedName>
</protein>
<dbReference type="InterPro" id="IPR022643">
    <property type="entry name" value="De-COase2_C"/>
</dbReference>
<comment type="catalytic activity">
    <reaction evidence="10">
        <text>L-ornithine + H(+) = putrescine + CO2</text>
        <dbReference type="Rhea" id="RHEA:22964"/>
        <dbReference type="ChEBI" id="CHEBI:15378"/>
        <dbReference type="ChEBI" id="CHEBI:16526"/>
        <dbReference type="ChEBI" id="CHEBI:46911"/>
        <dbReference type="ChEBI" id="CHEBI:326268"/>
        <dbReference type="EC" id="4.1.1.17"/>
    </reaction>
</comment>
<dbReference type="InterPro" id="IPR022644">
    <property type="entry name" value="De-COase2_N"/>
</dbReference>
<dbReference type="Gene3D" id="2.40.37.10">
    <property type="entry name" value="Lyase, Ornithine Decarboxylase, Chain A, domain 1"/>
    <property type="match status" value="1"/>
</dbReference>
<keyword evidence="3 11" id="KW-0663">Pyridoxal phosphate</keyword>
<dbReference type="FunFam" id="3.20.20.10:FF:000005">
    <property type="entry name" value="Ornithine decarboxylase"/>
    <property type="match status" value="1"/>
</dbReference>
<dbReference type="InterPro" id="IPR009006">
    <property type="entry name" value="Ala_racemase/Decarboxylase_C"/>
</dbReference>
<feature type="domain" description="Orn/DAP/Arg decarboxylase 2 C-terminal" evidence="13">
    <location>
        <begin position="44"/>
        <end position="378"/>
    </location>
</feature>
<evidence type="ECO:0000256" key="2">
    <source>
        <dbReference type="ARBA" id="ARBA00008872"/>
    </source>
</evidence>
<gene>
    <name evidence="15" type="ORF">QYM36_000949</name>
</gene>
<dbReference type="GO" id="GO:0005737">
    <property type="term" value="C:cytoplasm"/>
    <property type="evidence" value="ECO:0007669"/>
    <property type="project" value="TreeGrafter"/>
</dbReference>
<dbReference type="Proteomes" id="UP001187531">
    <property type="component" value="Unassembled WGS sequence"/>
</dbReference>
<name>A0AA88LHJ7_ARTSF</name>
<evidence type="ECO:0000256" key="5">
    <source>
        <dbReference type="ARBA" id="ARBA00023239"/>
    </source>
</evidence>
<evidence type="ECO:0000256" key="6">
    <source>
        <dbReference type="ARBA" id="ARBA00034115"/>
    </source>
</evidence>
<dbReference type="InterPro" id="IPR002433">
    <property type="entry name" value="Orn_de-COase"/>
</dbReference>
<dbReference type="Pfam" id="PF00278">
    <property type="entry name" value="Orn_DAP_Arg_deC"/>
    <property type="match status" value="1"/>
</dbReference>
<accession>A0AA88LHJ7</accession>
<keyword evidence="5" id="KW-0456">Lyase</keyword>
<dbReference type="EC" id="4.1.1.17" evidence="7"/>
<evidence type="ECO:0000256" key="8">
    <source>
        <dbReference type="ARBA" id="ARBA00037173"/>
    </source>
</evidence>
<dbReference type="SUPFAM" id="SSF50621">
    <property type="entry name" value="Alanine racemase C-terminal domain-like"/>
    <property type="match status" value="1"/>
</dbReference>
<dbReference type="PANTHER" id="PTHR11482">
    <property type="entry name" value="ARGININE/DIAMINOPIMELATE/ORNITHINE DECARBOXYLASE"/>
    <property type="match status" value="1"/>
</dbReference>
<dbReference type="EMBL" id="JAVRJZ010000003">
    <property type="protein sequence ID" value="KAK2724257.1"/>
    <property type="molecule type" value="Genomic_DNA"/>
</dbReference>
<feature type="domain" description="Orn/DAP/Arg decarboxylase 2 N-terminal" evidence="14">
    <location>
        <begin position="49"/>
        <end position="282"/>
    </location>
</feature>
<comment type="cofactor">
    <cofactor evidence="1 11">
        <name>pyridoxal 5'-phosphate</name>
        <dbReference type="ChEBI" id="CHEBI:597326"/>
    </cofactor>
</comment>
<keyword evidence="4" id="KW-0620">Polyamine biosynthesis</keyword>
<proteinExistence type="inferred from homology"/>
<keyword evidence="16" id="KW-1185">Reference proteome</keyword>
<feature type="active site" description="Proton donor" evidence="11">
    <location>
        <position position="351"/>
    </location>
</feature>
<dbReference type="GO" id="GO:0033387">
    <property type="term" value="P:putrescine biosynthetic process from arginine, via ornithine"/>
    <property type="evidence" value="ECO:0007669"/>
    <property type="project" value="TreeGrafter"/>
</dbReference>
<evidence type="ECO:0000256" key="9">
    <source>
        <dbReference type="ARBA" id="ARBA00046672"/>
    </source>
</evidence>
<comment type="caution">
    <text evidence="15">The sequence shown here is derived from an EMBL/GenBank/DDBJ whole genome shotgun (WGS) entry which is preliminary data.</text>
</comment>